<dbReference type="InterPro" id="IPR001269">
    <property type="entry name" value="DUS_fam"/>
</dbReference>
<feature type="binding site" evidence="8">
    <location>
        <position position="218"/>
    </location>
    <ligand>
        <name>FMN</name>
        <dbReference type="ChEBI" id="CHEBI:58210"/>
    </ligand>
</feature>
<evidence type="ECO:0000256" key="3">
    <source>
        <dbReference type="ARBA" id="ARBA00022643"/>
    </source>
</evidence>
<keyword evidence="2 6" id="KW-0285">Flavoprotein</keyword>
<dbReference type="InterPro" id="IPR013785">
    <property type="entry name" value="Aldolase_TIM"/>
</dbReference>
<dbReference type="GO" id="GO:0005737">
    <property type="term" value="C:cytoplasm"/>
    <property type="evidence" value="ECO:0007669"/>
    <property type="project" value="TreeGrafter"/>
</dbReference>
<sequence length="307" mass="34175">MGFLNVLHIKLRQQTVVKLQACIRLLKKLEDICLSSPLQPAQSNLYEGKVILAPMVKLGRLPMRLLALKYGADLVYTDEIFSQQLKHCTRTKDDRLGLVNFTCGDFHLFQTCAAERKKVILQMGTNDPDEALEAAKLVQNDVLGIDVNFGCPTPNAELSQTGAFLLNRPDLVVQILRKLVNNLSVPVTCKIRVLPDIKETLELVRRIESTGVSALGVHGRLRVERRNVAVRVNEIKAITEAVSIPVIANGGSLEYINTFDDIIHFREKTNSLSVMVAQSAIKNTSVFRKNGVLPIHKVIQDYVTLVS</sequence>
<dbReference type="PROSITE" id="PS01136">
    <property type="entry name" value="UPF0034"/>
    <property type="match status" value="1"/>
</dbReference>
<keyword evidence="4 6" id="KW-0819">tRNA processing</keyword>
<gene>
    <name evidence="10" type="primary">Dus2-002</name>
</gene>
<dbReference type="InterPro" id="IPR018517">
    <property type="entry name" value="tRNA_hU_synthase_CS"/>
</dbReference>
<dbReference type="SUPFAM" id="SSF51395">
    <property type="entry name" value="FMN-linked oxidoreductases"/>
    <property type="match status" value="1"/>
</dbReference>
<feature type="binding site" evidence="8">
    <location>
        <position position="122"/>
    </location>
    <ligand>
        <name>FMN</name>
        <dbReference type="ChEBI" id="CHEBI:58210"/>
    </ligand>
</feature>
<evidence type="ECO:0000313" key="10">
    <source>
        <dbReference type="EMBL" id="CAB3240142.1"/>
    </source>
</evidence>
<dbReference type="PANTHER" id="PTHR45936">
    <property type="entry name" value="TRNA-DIHYDROURIDINE(20) SYNTHASE [NAD(P)+]-LIKE"/>
    <property type="match status" value="1"/>
</dbReference>
<feature type="domain" description="DUS-like FMN-binding" evidence="9">
    <location>
        <begin position="51"/>
        <end position="289"/>
    </location>
</feature>
<evidence type="ECO:0000256" key="2">
    <source>
        <dbReference type="ARBA" id="ARBA00022630"/>
    </source>
</evidence>
<proteinExistence type="evidence at transcript level"/>
<protein>
    <recommendedName>
        <fullName evidence="6">tRNA-dihydrouridine synthase</fullName>
        <ecNumber evidence="6">1.3.1.-</ecNumber>
    </recommendedName>
</protein>
<evidence type="ECO:0000256" key="1">
    <source>
        <dbReference type="ARBA" id="ARBA00001917"/>
    </source>
</evidence>
<feature type="binding site" evidence="8">
    <location>
        <begin position="54"/>
        <end position="56"/>
    </location>
    <ligand>
        <name>FMN</name>
        <dbReference type="ChEBI" id="CHEBI:58210"/>
    </ligand>
</feature>
<dbReference type="GO" id="GO:0050660">
    <property type="term" value="F:flavin adenine dinucleotide binding"/>
    <property type="evidence" value="ECO:0007669"/>
    <property type="project" value="InterPro"/>
</dbReference>
<evidence type="ECO:0000256" key="7">
    <source>
        <dbReference type="PIRSR" id="PIRSR006621-1"/>
    </source>
</evidence>
<dbReference type="InterPro" id="IPR052582">
    <property type="entry name" value="tRNA-DUS-like"/>
</dbReference>
<evidence type="ECO:0000256" key="4">
    <source>
        <dbReference type="ARBA" id="ARBA00022694"/>
    </source>
</evidence>
<dbReference type="GO" id="GO:0017150">
    <property type="term" value="F:tRNA dihydrouridine synthase activity"/>
    <property type="evidence" value="ECO:0007669"/>
    <property type="project" value="InterPro"/>
</dbReference>
<dbReference type="EC" id="1.3.1.-" evidence="6"/>
<dbReference type="Pfam" id="PF01207">
    <property type="entry name" value="Dus"/>
    <property type="match status" value="1"/>
</dbReference>
<dbReference type="PANTHER" id="PTHR45936:SF1">
    <property type="entry name" value="TRNA-DIHYDROURIDINE(20) SYNTHASE [NAD(P)+]-LIKE"/>
    <property type="match status" value="1"/>
</dbReference>
<feature type="binding site" evidence="8">
    <location>
        <position position="190"/>
    </location>
    <ligand>
        <name>FMN</name>
        <dbReference type="ChEBI" id="CHEBI:58210"/>
    </ligand>
</feature>
<dbReference type="Gene3D" id="3.20.20.70">
    <property type="entry name" value="Aldolase class I"/>
    <property type="match status" value="1"/>
</dbReference>
<accession>A0A6F9DAU8</accession>
<keyword evidence="3 6" id="KW-0288">FMN</keyword>
<comment type="cofactor">
    <cofactor evidence="1 6 8">
        <name>FMN</name>
        <dbReference type="ChEBI" id="CHEBI:58210"/>
    </cofactor>
</comment>
<organism evidence="10">
    <name type="scientific">Phallusia mammillata</name>
    <dbReference type="NCBI Taxonomy" id="59560"/>
    <lineage>
        <taxon>Eukaryota</taxon>
        <taxon>Metazoa</taxon>
        <taxon>Chordata</taxon>
        <taxon>Tunicata</taxon>
        <taxon>Ascidiacea</taxon>
        <taxon>Phlebobranchia</taxon>
        <taxon>Ascidiidae</taxon>
        <taxon>Phallusia</taxon>
    </lineage>
</organism>
<evidence type="ECO:0000256" key="8">
    <source>
        <dbReference type="PIRSR" id="PIRSR006621-2"/>
    </source>
</evidence>
<comment type="function">
    <text evidence="6">Catalyzes the synthesis of dihydrouridine, a modified base found in the D-loop of most tRNAs.</text>
</comment>
<keyword evidence="8" id="KW-0547">Nucleotide-binding</keyword>
<evidence type="ECO:0000256" key="5">
    <source>
        <dbReference type="ARBA" id="ARBA00023002"/>
    </source>
</evidence>
<reference evidence="10" key="1">
    <citation type="submission" date="2020-04" db="EMBL/GenBank/DDBJ databases">
        <authorList>
            <person name="Neveu A P."/>
        </authorList>
    </citation>
    <scope>NUCLEOTIDE SEQUENCE</scope>
    <source>
        <tissue evidence="10">Whole embryo</tissue>
    </source>
</reference>
<evidence type="ECO:0000259" key="9">
    <source>
        <dbReference type="Pfam" id="PF01207"/>
    </source>
</evidence>
<keyword evidence="5 6" id="KW-0560">Oxidoreductase</keyword>
<dbReference type="AlphaFoldDB" id="A0A6F9DAU8"/>
<feature type="binding site" evidence="8">
    <location>
        <begin position="249"/>
        <end position="251"/>
    </location>
    <ligand>
        <name>FMN</name>
        <dbReference type="ChEBI" id="CHEBI:58210"/>
    </ligand>
</feature>
<dbReference type="InterPro" id="IPR035587">
    <property type="entry name" value="DUS-like_FMN-bd"/>
</dbReference>
<comment type="similarity">
    <text evidence="6">Belongs to the dus family.</text>
</comment>
<evidence type="ECO:0000256" key="6">
    <source>
        <dbReference type="PIRNR" id="PIRNR006621"/>
    </source>
</evidence>
<dbReference type="CDD" id="cd02801">
    <property type="entry name" value="DUS_like_FMN"/>
    <property type="match status" value="1"/>
</dbReference>
<name>A0A6F9DAU8_9ASCI</name>
<dbReference type="EMBL" id="LR784675">
    <property type="protein sequence ID" value="CAB3240142.1"/>
    <property type="molecule type" value="mRNA"/>
</dbReference>
<feature type="active site" description="Proton donor" evidence="7">
    <location>
        <position position="151"/>
    </location>
</feature>
<dbReference type="PIRSF" id="PIRSF006621">
    <property type="entry name" value="Dus"/>
    <property type="match status" value="1"/>
</dbReference>